<name>A0A174QIA3_9CLOT</name>
<dbReference type="InterPro" id="IPR006448">
    <property type="entry name" value="Phage_term_ssu_P27"/>
</dbReference>
<reference evidence="1 2" key="1">
    <citation type="submission" date="2015-09" db="EMBL/GenBank/DDBJ databases">
        <authorList>
            <consortium name="Pathogen Informatics"/>
        </authorList>
    </citation>
    <scope>NUCLEOTIDE SEQUENCE [LARGE SCALE GENOMIC DNA]</scope>
    <source>
        <strain evidence="1 2">2789STDY5834956</strain>
    </source>
</reference>
<gene>
    <name evidence="1" type="ORF">ERS852568_00579</name>
</gene>
<dbReference type="EMBL" id="CZBO01000001">
    <property type="protein sequence ID" value="CUP73002.1"/>
    <property type="molecule type" value="Genomic_DNA"/>
</dbReference>
<dbReference type="Proteomes" id="UP000095563">
    <property type="component" value="Unassembled WGS sequence"/>
</dbReference>
<dbReference type="AlphaFoldDB" id="A0A174QIA3"/>
<evidence type="ECO:0000313" key="2">
    <source>
        <dbReference type="Proteomes" id="UP000095563"/>
    </source>
</evidence>
<evidence type="ECO:0000313" key="1">
    <source>
        <dbReference type="EMBL" id="CUP73002.1"/>
    </source>
</evidence>
<proteinExistence type="predicted"/>
<sequence length="166" mass="19355">MNEKENLIIRENAYKDYIAEKKYSEIAEKYNVSINTIKSWKRRFNWQRNSHTKKGAKAKSVQELGNKIADEIKEDLLKQLNENETYGKHYEDLVNDYIALWDIKNRLIDDIKERGVSVEWNNGKQTGKKKNDSISELNKTSAQMLKILNDLGLKPSIKDGDGDYDL</sequence>
<protein>
    <submittedName>
        <fullName evidence="1">Phage terminase small subunit</fullName>
    </submittedName>
</protein>
<dbReference type="Pfam" id="PF05119">
    <property type="entry name" value="Terminase_4"/>
    <property type="match status" value="1"/>
</dbReference>
<organism evidence="1 2">
    <name type="scientific">Clostridium baratii</name>
    <dbReference type="NCBI Taxonomy" id="1561"/>
    <lineage>
        <taxon>Bacteria</taxon>
        <taxon>Bacillati</taxon>
        <taxon>Bacillota</taxon>
        <taxon>Clostridia</taxon>
        <taxon>Eubacteriales</taxon>
        <taxon>Clostridiaceae</taxon>
        <taxon>Clostridium</taxon>
    </lineage>
</organism>
<accession>A0A174QIA3</accession>
<dbReference type="RefSeq" id="WP_055206636.1">
    <property type="nucleotide sequence ID" value="NZ_CZBO01000001.1"/>
</dbReference>